<dbReference type="GO" id="GO:0003910">
    <property type="term" value="F:DNA ligase (ATP) activity"/>
    <property type="evidence" value="ECO:0007669"/>
    <property type="project" value="UniProtKB-EC"/>
</dbReference>
<evidence type="ECO:0000256" key="14">
    <source>
        <dbReference type="ARBA" id="ARBA00023125"/>
    </source>
</evidence>
<evidence type="ECO:0000256" key="8">
    <source>
        <dbReference type="ARBA" id="ARBA00022741"/>
    </source>
</evidence>
<dbReference type="NCBIfam" id="NF007211">
    <property type="entry name" value="PRK09633.1"/>
    <property type="match status" value="1"/>
</dbReference>
<dbReference type="GO" id="GO:0005524">
    <property type="term" value="F:ATP binding"/>
    <property type="evidence" value="ECO:0007669"/>
    <property type="project" value="UniProtKB-KW"/>
</dbReference>
<dbReference type="InterPro" id="IPR014145">
    <property type="entry name" value="LigD_pol_dom"/>
</dbReference>
<comment type="caution">
    <text evidence="24">The sequence shown here is derived from an EMBL/GenBank/DDBJ whole genome shotgun (WGS) entry which is preliminary data.</text>
</comment>
<dbReference type="Pfam" id="PF01068">
    <property type="entry name" value="DNA_ligase_A_M"/>
    <property type="match status" value="1"/>
</dbReference>
<dbReference type="GO" id="GO:0006281">
    <property type="term" value="P:DNA repair"/>
    <property type="evidence" value="ECO:0007669"/>
    <property type="project" value="UniProtKB-KW"/>
</dbReference>
<comment type="similarity">
    <text evidence="22">In the N-terminal section; belongs to the LigD polymerase family.</text>
</comment>
<evidence type="ECO:0000256" key="13">
    <source>
        <dbReference type="ARBA" id="ARBA00022932"/>
    </source>
</evidence>
<keyword evidence="5" id="KW-0548">Nucleotidyltransferase</keyword>
<keyword evidence="11" id="KW-0269">Exonuclease</keyword>
<dbReference type="STRING" id="1714355.BTO28_15850"/>
<dbReference type="SUPFAM" id="SSF56091">
    <property type="entry name" value="DNA ligase/mRNA capping enzyme, catalytic domain"/>
    <property type="match status" value="1"/>
</dbReference>
<gene>
    <name evidence="24" type="ORF">BTO28_15850</name>
</gene>
<comment type="cofactor">
    <cofactor evidence="1">
        <name>Mn(2+)</name>
        <dbReference type="ChEBI" id="CHEBI:29035"/>
    </cofactor>
</comment>
<feature type="domain" description="ATP-dependent DNA ligase family profile" evidence="23">
    <location>
        <begin position="106"/>
        <end position="233"/>
    </location>
</feature>
<evidence type="ECO:0000256" key="5">
    <source>
        <dbReference type="ARBA" id="ARBA00022695"/>
    </source>
</evidence>
<evidence type="ECO:0000256" key="10">
    <source>
        <dbReference type="ARBA" id="ARBA00022801"/>
    </source>
</evidence>
<proteinExistence type="inferred from homology"/>
<dbReference type="Pfam" id="PF21686">
    <property type="entry name" value="LigD_Prim-Pol"/>
    <property type="match status" value="1"/>
</dbReference>
<comment type="catalytic activity">
    <reaction evidence="20">
        <text>ATP + (deoxyribonucleotide)n-3'-hydroxyl + 5'-phospho-(deoxyribonucleotide)m = (deoxyribonucleotide)n+m + AMP + diphosphate.</text>
        <dbReference type="EC" id="6.5.1.1"/>
    </reaction>
</comment>
<dbReference type="NCBIfam" id="TIGR02778">
    <property type="entry name" value="ligD_pol"/>
    <property type="match status" value="1"/>
</dbReference>
<evidence type="ECO:0000256" key="16">
    <source>
        <dbReference type="ARBA" id="ARBA00023204"/>
    </source>
</evidence>
<organism evidence="24 25">
    <name type="scientific">Domibacillus epiphyticus</name>
    <dbReference type="NCBI Taxonomy" id="1714355"/>
    <lineage>
        <taxon>Bacteria</taxon>
        <taxon>Bacillati</taxon>
        <taxon>Bacillota</taxon>
        <taxon>Bacilli</taxon>
        <taxon>Bacillales</taxon>
        <taxon>Bacillaceae</taxon>
        <taxon>Domibacillus</taxon>
    </lineage>
</organism>
<evidence type="ECO:0000256" key="22">
    <source>
        <dbReference type="ARBA" id="ARBA00049990"/>
    </source>
</evidence>
<dbReference type="InterPro" id="IPR014143">
    <property type="entry name" value="NHEJ_ligase_prk"/>
</dbReference>
<evidence type="ECO:0000256" key="7">
    <source>
        <dbReference type="ARBA" id="ARBA00022723"/>
    </source>
</evidence>
<evidence type="ECO:0000256" key="20">
    <source>
        <dbReference type="ARBA" id="ARBA00034003"/>
    </source>
</evidence>
<evidence type="ECO:0000256" key="2">
    <source>
        <dbReference type="ARBA" id="ARBA00012727"/>
    </source>
</evidence>
<dbReference type="GO" id="GO:0004527">
    <property type="term" value="F:exonuclease activity"/>
    <property type="evidence" value="ECO:0007669"/>
    <property type="project" value="UniProtKB-KW"/>
</dbReference>
<dbReference type="InterPro" id="IPR033652">
    <property type="entry name" value="LigD_Pol-like_3"/>
</dbReference>
<dbReference type="GO" id="GO:0006310">
    <property type="term" value="P:DNA recombination"/>
    <property type="evidence" value="ECO:0007669"/>
    <property type="project" value="UniProtKB-KW"/>
</dbReference>
<dbReference type="Gene3D" id="3.90.920.10">
    <property type="entry name" value="DNA primase, PRIM domain"/>
    <property type="match status" value="1"/>
</dbReference>
<dbReference type="OrthoDB" id="9802472at2"/>
<sequence>MKPMLLTAATEIPTGNDWLYEAKYDGFRCVLEWEKNTPILKSRNGKILNHAFPEIISFCHDIYDKMIPFLPLSLDGELVFLRNNYQSHFSTVQLRGRMRKRSVITNHVQKFPCHYVIFDLLTLKGQKLSDFPLTIRKQKLNSLFKAAGLPSYVNYEDPKRLQAINVYEDSRRIWKNITVNNGEGIVAKKKASTWNIDKRTIHWLKIKNWRYVTVILTKYDQKNGFFHGGIYKGTTIKEIVVFRHGLTKEEEKTLKQLFQSKGKQVTKMSWEIEPSICVDIACIDFDGVQVREPLFHAFNFEIEPEECHWQHMQRQLFPLPETVPVTHPEKPIVPILNIQKNDYLLYLQNAAPALLPFLHERLLTVIRYPHGVMEEHFYQKSCPDYAPEFVTAEQVDDIRYIICNDMETLLWLGNQLALEFHIPYQTRHTVNPTEIVFDLDPPSVNEFPLAIKAALQMKAIFDQFELRSFVKTSGGKGLQVYIPLPANTFSYEETRLFIKFVCTFLCEQEPHSFTTERLKKNRQNKLYLDYIQHDEGKTIIAPYSPRGNKRGLIATPLYWEEINSSLKPDLFTMTAVLDRLKNEGNPFRSFWEAAETQRFNNVVTQLKELTK</sequence>
<dbReference type="CDD" id="cd07906">
    <property type="entry name" value="Adenylation_DNA_ligase_LigD_LigC"/>
    <property type="match status" value="1"/>
</dbReference>
<reference evidence="24 25" key="1">
    <citation type="submission" date="2016-12" db="EMBL/GenBank/DDBJ databases">
        <title>Domibacillus sp. SAB 38T whole genome sequencing.</title>
        <authorList>
            <person name="Verma A."/>
            <person name="Ojha A.K."/>
            <person name="Krishnamurthi S."/>
        </authorList>
    </citation>
    <scope>NUCLEOTIDE SEQUENCE [LARGE SCALE GENOMIC DNA]</scope>
    <source>
        <strain evidence="24 25">SAB 38</strain>
    </source>
</reference>
<dbReference type="GO" id="GO:0003677">
    <property type="term" value="F:DNA binding"/>
    <property type="evidence" value="ECO:0007669"/>
    <property type="project" value="UniProtKB-KW"/>
</dbReference>
<evidence type="ECO:0000259" key="23">
    <source>
        <dbReference type="PROSITE" id="PS50160"/>
    </source>
</evidence>
<dbReference type="AlphaFoldDB" id="A0A1V2A410"/>
<dbReference type="InterPro" id="IPR014146">
    <property type="entry name" value="LigD_ligase_dom"/>
</dbReference>
<dbReference type="CDD" id="cd04866">
    <property type="entry name" value="LigD_Pol_like_3"/>
    <property type="match status" value="1"/>
</dbReference>
<keyword evidence="16" id="KW-0234">DNA repair</keyword>
<keyword evidence="4" id="KW-0808">Transferase</keyword>
<dbReference type="EMBL" id="MSFI01000031">
    <property type="protein sequence ID" value="OMP65738.1"/>
    <property type="molecule type" value="Genomic_DNA"/>
</dbReference>
<keyword evidence="25" id="KW-1185">Reference proteome</keyword>
<keyword evidence="18" id="KW-0511">Multifunctional enzyme</keyword>
<evidence type="ECO:0000256" key="19">
    <source>
        <dbReference type="ARBA" id="ARBA00029943"/>
    </source>
</evidence>
<dbReference type="RefSeq" id="WP_076768077.1">
    <property type="nucleotide sequence ID" value="NZ_MSFI01000031.1"/>
</dbReference>
<keyword evidence="15" id="KW-0233">DNA recombination</keyword>
<evidence type="ECO:0000256" key="11">
    <source>
        <dbReference type="ARBA" id="ARBA00022839"/>
    </source>
</evidence>
<evidence type="ECO:0000256" key="6">
    <source>
        <dbReference type="ARBA" id="ARBA00022722"/>
    </source>
</evidence>
<evidence type="ECO:0000256" key="4">
    <source>
        <dbReference type="ARBA" id="ARBA00022679"/>
    </source>
</evidence>
<dbReference type="InterPro" id="IPR016059">
    <property type="entry name" value="DNA_ligase_ATP-dep_CS"/>
</dbReference>
<evidence type="ECO:0000256" key="1">
    <source>
        <dbReference type="ARBA" id="ARBA00001936"/>
    </source>
</evidence>
<keyword evidence="10" id="KW-0378">Hydrolase</keyword>
<comment type="similarity">
    <text evidence="21">In the C-terminal section; belongs to the ATP-dependent DNA ligase family.</text>
</comment>
<evidence type="ECO:0000256" key="17">
    <source>
        <dbReference type="ARBA" id="ARBA00023211"/>
    </source>
</evidence>
<keyword evidence="8" id="KW-0547">Nucleotide-binding</keyword>
<keyword evidence="12" id="KW-0067">ATP-binding</keyword>
<evidence type="ECO:0000313" key="24">
    <source>
        <dbReference type="EMBL" id="OMP65738.1"/>
    </source>
</evidence>
<evidence type="ECO:0000313" key="25">
    <source>
        <dbReference type="Proteomes" id="UP000188613"/>
    </source>
</evidence>
<dbReference type="PROSITE" id="PS50160">
    <property type="entry name" value="DNA_LIGASE_A3"/>
    <property type="match status" value="1"/>
</dbReference>
<evidence type="ECO:0000256" key="9">
    <source>
        <dbReference type="ARBA" id="ARBA00022763"/>
    </source>
</evidence>
<evidence type="ECO:0000256" key="15">
    <source>
        <dbReference type="ARBA" id="ARBA00023172"/>
    </source>
</evidence>
<keyword evidence="3 24" id="KW-0436">Ligase</keyword>
<dbReference type="Proteomes" id="UP000188613">
    <property type="component" value="Unassembled WGS sequence"/>
</dbReference>
<dbReference type="InterPro" id="IPR052171">
    <property type="entry name" value="NHEJ_LigD"/>
</dbReference>
<keyword evidence="13" id="KW-0239">DNA-directed DNA polymerase</keyword>
<dbReference type="GO" id="GO:0046872">
    <property type="term" value="F:metal ion binding"/>
    <property type="evidence" value="ECO:0007669"/>
    <property type="project" value="UniProtKB-KW"/>
</dbReference>
<dbReference type="PANTHER" id="PTHR42705">
    <property type="entry name" value="BIFUNCTIONAL NON-HOMOLOGOUS END JOINING PROTEIN LIGD"/>
    <property type="match status" value="1"/>
</dbReference>
<dbReference type="GO" id="GO:0003887">
    <property type="term" value="F:DNA-directed DNA polymerase activity"/>
    <property type="evidence" value="ECO:0007669"/>
    <property type="project" value="UniProtKB-KW"/>
</dbReference>
<keyword evidence="9" id="KW-0227">DNA damage</keyword>
<keyword evidence="17" id="KW-0464">Manganese</keyword>
<protein>
    <recommendedName>
        <fullName evidence="2">DNA ligase (ATP)</fullName>
        <ecNumber evidence="2">6.5.1.1</ecNumber>
    </recommendedName>
    <alternativeName>
        <fullName evidence="19">NHEJ DNA polymerase</fullName>
    </alternativeName>
</protein>
<evidence type="ECO:0000256" key="21">
    <source>
        <dbReference type="ARBA" id="ARBA00049981"/>
    </source>
</evidence>
<evidence type="ECO:0000256" key="3">
    <source>
        <dbReference type="ARBA" id="ARBA00022598"/>
    </source>
</evidence>
<dbReference type="InterPro" id="IPR012310">
    <property type="entry name" value="DNA_ligase_ATP-dep_cent"/>
</dbReference>
<accession>A0A1V2A410</accession>
<dbReference type="PANTHER" id="PTHR42705:SF2">
    <property type="entry name" value="BIFUNCTIONAL NON-HOMOLOGOUS END JOINING PROTEIN LIGD"/>
    <property type="match status" value="1"/>
</dbReference>
<dbReference type="EC" id="6.5.1.1" evidence="2"/>
<keyword evidence="7" id="KW-0479">Metal-binding</keyword>
<dbReference type="NCBIfam" id="TIGR02779">
    <property type="entry name" value="NHEJ_ligase_lig"/>
    <property type="match status" value="1"/>
</dbReference>
<dbReference type="NCBIfam" id="TIGR02776">
    <property type="entry name" value="NHEJ_ligase_prk"/>
    <property type="match status" value="1"/>
</dbReference>
<name>A0A1V2A410_9BACI</name>
<dbReference type="Gene3D" id="3.30.470.30">
    <property type="entry name" value="DNA ligase/mRNA capping enzyme"/>
    <property type="match status" value="1"/>
</dbReference>
<dbReference type="PROSITE" id="PS00333">
    <property type="entry name" value="DNA_LIGASE_A2"/>
    <property type="match status" value="1"/>
</dbReference>
<keyword evidence="6" id="KW-0540">Nuclease</keyword>
<keyword evidence="14" id="KW-0238">DNA-binding</keyword>
<evidence type="ECO:0000256" key="18">
    <source>
        <dbReference type="ARBA" id="ARBA00023268"/>
    </source>
</evidence>
<evidence type="ECO:0000256" key="12">
    <source>
        <dbReference type="ARBA" id="ARBA00022840"/>
    </source>
</evidence>